<accession>A0ABU3MLJ5</accession>
<feature type="compositionally biased region" description="Pro residues" evidence="1">
    <location>
        <begin position="23"/>
        <end position="34"/>
    </location>
</feature>
<protein>
    <submittedName>
        <fullName evidence="2">GrpB family protein</fullName>
    </submittedName>
</protein>
<dbReference type="InterPro" id="IPR043519">
    <property type="entry name" value="NT_sf"/>
</dbReference>
<sequence>RDVLVVASSALSYPKRLRRRGPAMPPPGRSPPLPGFRQPRMCARSQQTRRVPCQFPHHIAGMMRLRCLLGTRVGTRGRSRLLGLDDGRVFLVGHDPIWASLYASEERLIRSALQGLLVDVQHFGSTSIPGIRAKPILDLMVGVRCLSIADRFRPLFDGIGYEFQAGRQVPGGAFFAKGMPRTHHLHVVEWNGWKWRQNLAFRDRLRSAPCLARSYEAEKMALASRYPGDRASYTAAKADFIKRSIDASTL</sequence>
<evidence type="ECO:0000313" key="2">
    <source>
        <dbReference type="EMBL" id="MDT8333893.1"/>
    </source>
</evidence>
<feature type="region of interest" description="Disordered" evidence="1">
    <location>
        <begin position="16"/>
        <end position="38"/>
    </location>
</feature>
<proteinExistence type="predicted"/>
<dbReference type="EMBL" id="JAVVDO010000086">
    <property type="protein sequence ID" value="MDT8333893.1"/>
    <property type="molecule type" value="Genomic_DNA"/>
</dbReference>
<evidence type="ECO:0000313" key="3">
    <source>
        <dbReference type="Proteomes" id="UP001258945"/>
    </source>
</evidence>
<dbReference type="PANTHER" id="PTHR34822">
    <property type="entry name" value="GRPB DOMAIN PROTEIN (AFU_ORTHOLOGUE AFUA_1G01530)"/>
    <property type="match status" value="1"/>
</dbReference>
<evidence type="ECO:0000256" key="1">
    <source>
        <dbReference type="SAM" id="MobiDB-lite"/>
    </source>
</evidence>
<organism evidence="2 3">
    <name type="scientific">Roseomonas gilardii</name>
    <dbReference type="NCBI Taxonomy" id="257708"/>
    <lineage>
        <taxon>Bacteria</taxon>
        <taxon>Pseudomonadati</taxon>
        <taxon>Pseudomonadota</taxon>
        <taxon>Alphaproteobacteria</taxon>
        <taxon>Acetobacterales</taxon>
        <taxon>Roseomonadaceae</taxon>
        <taxon>Roseomonas</taxon>
    </lineage>
</organism>
<feature type="non-terminal residue" evidence="2">
    <location>
        <position position="1"/>
    </location>
</feature>
<dbReference type="Proteomes" id="UP001258945">
    <property type="component" value="Unassembled WGS sequence"/>
</dbReference>
<keyword evidence="3" id="KW-1185">Reference proteome</keyword>
<dbReference type="SUPFAM" id="SSF81301">
    <property type="entry name" value="Nucleotidyltransferase"/>
    <property type="match status" value="1"/>
</dbReference>
<gene>
    <name evidence="2" type="ORF">RQ831_22830</name>
</gene>
<dbReference type="InterPro" id="IPR007344">
    <property type="entry name" value="GrpB/CoaE"/>
</dbReference>
<dbReference type="Gene3D" id="3.30.460.10">
    <property type="entry name" value="Beta Polymerase, domain 2"/>
    <property type="match status" value="1"/>
</dbReference>
<dbReference type="Pfam" id="PF04229">
    <property type="entry name" value="GrpB"/>
    <property type="match status" value="1"/>
</dbReference>
<comment type="caution">
    <text evidence="2">The sequence shown here is derived from an EMBL/GenBank/DDBJ whole genome shotgun (WGS) entry which is preliminary data.</text>
</comment>
<dbReference type="RefSeq" id="WP_314285613.1">
    <property type="nucleotide sequence ID" value="NZ_JAVVDO010000086.1"/>
</dbReference>
<name>A0ABU3MLJ5_9PROT</name>
<dbReference type="PANTHER" id="PTHR34822:SF1">
    <property type="entry name" value="GRPB FAMILY PROTEIN"/>
    <property type="match status" value="1"/>
</dbReference>
<reference evidence="2 3" key="1">
    <citation type="journal article" date="2019" name="Microb. Pathog.">
        <title>Comparison of VITEK 2, MALDI-TOF MS, 16S rRNA gene sequencing, and whole-genome sequencing for identification of Roseomonas mucosa.</title>
        <authorList>
            <person name="Rudolph W.W."/>
            <person name="Gunzer F."/>
            <person name="Trauth M."/>
            <person name="Bunk B."/>
            <person name="Bigge R."/>
            <person name="Schrottner P."/>
        </authorList>
    </citation>
    <scope>NUCLEOTIDE SEQUENCE [LARGE SCALE GENOMIC DNA]</scope>
    <source>
        <strain evidence="2 3">DSM 103800</strain>
    </source>
</reference>